<keyword evidence="1" id="KW-0418">Kinase</keyword>
<dbReference type="InterPro" id="IPR029033">
    <property type="entry name" value="His_PPase_superfam"/>
</dbReference>
<dbReference type="OMA" id="EAVHKPC"/>
<comment type="caution">
    <text evidence="1">The sequence shown here is derived from an EMBL/GenBank/DDBJ whole genome shotgun (WGS) entry which is preliminary data.</text>
</comment>
<dbReference type="GO" id="GO:0005524">
    <property type="term" value="F:ATP binding"/>
    <property type="evidence" value="ECO:0007669"/>
    <property type="project" value="InterPro"/>
</dbReference>
<reference evidence="1 2" key="1">
    <citation type="submission" date="2015-07" db="EMBL/GenBank/DDBJ databases">
        <title>High-quality genome of monoxenous trypanosomatid Leptomonas pyrrhocoris.</title>
        <authorList>
            <person name="Flegontov P."/>
            <person name="Butenko A."/>
            <person name="Firsov S."/>
            <person name="Vlcek C."/>
            <person name="Logacheva M.D."/>
            <person name="Field M."/>
            <person name="Filatov D."/>
            <person name="Flegontova O."/>
            <person name="Gerasimov E."/>
            <person name="Jackson A.P."/>
            <person name="Kelly S."/>
            <person name="Opperdoes F."/>
            <person name="O'Reilly A."/>
            <person name="Votypka J."/>
            <person name="Yurchenko V."/>
            <person name="Lukes J."/>
        </authorList>
    </citation>
    <scope>NUCLEOTIDE SEQUENCE [LARGE SCALE GENOMIC DNA]</scope>
    <source>
        <strain evidence="1">H10</strain>
    </source>
</reference>
<dbReference type="RefSeq" id="XP_015658265.1">
    <property type="nucleotide sequence ID" value="XM_015802749.1"/>
</dbReference>
<dbReference type="InterPro" id="IPR013078">
    <property type="entry name" value="His_Pase_superF_clade-1"/>
</dbReference>
<evidence type="ECO:0000313" key="1">
    <source>
        <dbReference type="EMBL" id="KPA79825.1"/>
    </source>
</evidence>
<dbReference type="GO" id="GO:0005829">
    <property type="term" value="C:cytosol"/>
    <property type="evidence" value="ECO:0007669"/>
    <property type="project" value="TreeGrafter"/>
</dbReference>
<dbReference type="SMART" id="SM00855">
    <property type="entry name" value="PGAM"/>
    <property type="match status" value="1"/>
</dbReference>
<gene>
    <name evidence="1" type="ORF">ABB37_04918</name>
</gene>
<organism evidence="1 2">
    <name type="scientific">Leptomonas pyrrhocoris</name>
    <name type="common">Firebug parasite</name>
    <dbReference type="NCBI Taxonomy" id="157538"/>
    <lineage>
        <taxon>Eukaryota</taxon>
        <taxon>Discoba</taxon>
        <taxon>Euglenozoa</taxon>
        <taxon>Kinetoplastea</taxon>
        <taxon>Metakinetoplastina</taxon>
        <taxon>Trypanosomatida</taxon>
        <taxon>Trypanosomatidae</taxon>
        <taxon>Leishmaniinae</taxon>
        <taxon>Leptomonas</taxon>
    </lineage>
</organism>
<dbReference type="Pfam" id="PF00300">
    <property type="entry name" value="His_Phos_1"/>
    <property type="match status" value="1"/>
</dbReference>
<dbReference type="RefSeq" id="XP_015658264.1">
    <property type="nucleotide sequence ID" value="XM_015802748.1"/>
</dbReference>
<dbReference type="VEuPathDB" id="TriTrypDB:LpyrH10_09_0180"/>
<dbReference type="EMBL" id="LGTL01000009">
    <property type="protein sequence ID" value="KPA79825.1"/>
    <property type="molecule type" value="Genomic_DNA"/>
</dbReference>
<dbReference type="InterPro" id="IPR003094">
    <property type="entry name" value="6Pfruct_kin"/>
</dbReference>
<name>A0A0M9G0G1_LEPPY</name>
<dbReference type="GO" id="GO:0004331">
    <property type="term" value="F:fructose-2,6-bisphosphate 2-phosphatase activity"/>
    <property type="evidence" value="ECO:0007669"/>
    <property type="project" value="TreeGrafter"/>
</dbReference>
<dbReference type="CDD" id="cd07067">
    <property type="entry name" value="HP_PGM_like"/>
    <property type="match status" value="1"/>
</dbReference>
<dbReference type="GO" id="GO:0006003">
    <property type="term" value="P:fructose 2,6-bisphosphate metabolic process"/>
    <property type="evidence" value="ECO:0007669"/>
    <property type="project" value="InterPro"/>
</dbReference>
<dbReference type="OrthoDB" id="267323at2759"/>
<evidence type="ECO:0000313" key="2">
    <source>
        <dbReference type="Proteomes" id="UP000037923"/>
    </source>
</evidence>
<dbReference type="GeneID" id="26905209"/>
<accession>A0A0M9G0G1</accession>
<dbReference type="EMBL" id="LGTL01000009">
    <property type="protein sequence ID" value="KPA79826.1"/>
    <property type="molecule type" value="Genomic_DNA"/>
</dbReference>
<dbReference type="Gene3D" id="3.40.50.1240">
    <property type="entry name" value="Phosphoglycerate mutase-like"/>
    <property type="match status" value="1"/>
</dbReference>
<dbReference type="AlphaFoldDB" id="A0A0M9G0G1"/>
<keyword evidence="1" id="KW-0808">Transferase</keyword>
<keyword evidence="2" id="KW-1185">Reference proteome</keyword>
<proteinExistence type="predicted"/>
<dbReference type="GO" id="GO:0003873">
    <property type="term" value="F:6-phosphofructo-2-kinase activity"/>
    <property type="evidence" value="ECO:0007669"/>
    <property type="project" value="TreeGrafter"/>
</dbReference>
<dbReference type="PANTHER" id="PTHR10606">
    <property type="entry name" value="6-PHOSPHOFRUCTO-2-KINASE/FRUCTOSE-2,6-BISPHOSPHATASE"/>
    <property type="match status" value="1"/>
</dbReference>
<sequence>MKLVSLKASNVYAEEKDDATNTIDFTKMIGVEHHLQRELVRPTPSLTGCAPPRHADMGMGLYRFSNATNPVFIFVSADDRSSVCARFFCTRFVHYFRWKGESIQFYVASANFHDHKPACFDAQREAWREHNRRCIDAAVNYFTSDPKLGFVATPVAFIYTDCRAKSTREEILKLLPHDRPFLIRWLYFAEDWDTADEEMDRRIMVSLQRQALRVSRCSGSVVCSDMASFLNAMLPVLYQLYTKEPVDGAPSETLRSFPPVFFTRHGQSEYNVEDRLGGNSDLTDTGREDAEAIAYFFEHEVRTNERLFADRSVSWGENAAFEVWCSQLRRTQSTAQPTANILTEGVLKTLKSLNEIHAGICEDMTNDEIKLLYPFIQSFRHMDKVGFRYPDGESYVDLVRRLTPLLIDLNNCTKCVVVVAHQAVLRTVLSFFGGRPVEEAVHVPCPQRTVWVCTTNRLGEPQLAEITLSRRRKDEGETQARWEGW</sequence>
<dbReference type="Proteomes" id="UP000037923">
    <property type="component" value="Unassembled WGS sequence"/>
</dbReference>
<dbReference type="PANTHER" id="PTHR10606:SF36">
    <property type="entry name" value="PUTATIVE-RELATED"/>
    <property type="match status" value="1"/>
</dbReference>
<protein>
    <submittedName>
        <fullName evidence="1">Fructose-6-phosphate2-kinase/fructose-26-bisph os phatase-likeprotein</fullName>
    </submittedName>
</protein>
<dbReference type="SUPFAM" id="SSF53254">
    <property type="entry name" value="Phosphoglycerate mutase-like"/>
    <property type="match status" value="1"/>
</dbReference>
<dbReference type="PRINTS" id="PR00991">
    <property type="entry name" value="6PFRUCTKNASE"/>
</dbReference>